<reference evidence="5 6" key="1">
    <citation type="submission" date="2016-12" db="EMBL/GenBank/DDBJ databases">
        <title>The draft genome sequence of Actinophytocola xinjiangensis.</title>
        <authorList>
            <person name="Wang W."/>
            <person name="Yuan L."/>
        </authorList>
    </citation>
    <scope>NUCLEOTIDE SEQUENCE [LARGE SCALE GENOMIC DNA]</scope>
    <source>
        <strain evidence="5 6">CGMCC 4.4663</strain>
    </source>
</reference>
<organism evidence="5 6">
    <name type="scientific">Actinophytocola xinjiangensis</name>
    <dbReference type="NCBI Taxonomy" id="485602"/>
    <lineage>
        <taxon>Bacteria</taxon>
        <taxon>Bacillati</taxon>
        <taxon>Actinomycetota</taxon>
        <taxon>Actinomycetes</taxon>
        <taxon>Pseudonocardiales</taxon>
        <taxon>Pseudonocardiaceae</taxon>
    </lineage>
</organism>
<protein>
    <recommendedName>
        <fullName evidence="4">HTH araC/xylS-type domain-containing protein</fullName>
    </recommendedName>
</protein>
<dbReference type="PROSITE" id="PS01124">
    <property type="entry name" value="HTH_ARAC_FAMILY_2"/>
    <property type="match status" value="1"/>
</dbReference>
<evidence type="ECO:0000313" key="5">
    <source>
        <dbReference type="EMBL" id="OLF14456.1"/>
    </source>
</evidence>
<name>A0A7Z1B1M0_9PSEU</name>
<evidence type="ECO:0000256" key="1">
    <source>
        <dbReference type="ARBA" id="ARBA00023015"/>
    </source>
</evidence>
<sequence>MTRVWARRVDTPPAGVARVVPDACADIIWHRATGALFVAGPDTAARLASTAPGEMVGARFRSGHAPAGLGVPADVLRDQQVPLDALWEAGRVARLAEGLHGTTSAAEAQDVLAASVLDGVRTGPDPAVPALLALAGAGRRVSAMAEEIGLTERQVHRRCLAAFGYGAKVLARVLRFQNALRLARQGTGLADVAHRCGYADQAHLSREVRALAGVPLTALVG</sequence>
<accession>A0A7Z1B1M0</accession>
<evidence type="ECO:0000256" key="2">
    <source>
        <dbReference type="ARBA" id="ARBA00023125"/>
    </source>
</evidence>
<dbReference type="GO" id="GO:0003700">
    <property type="term" value="F:DNA-binding transcription factor activity"/>
    <property type="evidence" value="ECO:0007669"/>
    <property type="project" value="InterPro"/>
</dbReference>
<dbReference type="InterPro" id="IPR018060">
    <property type="entry name" value="HTH_AraC"/>
</dbReference>
<dbReference type="SMART" id="SM00342">
    <property type="entry name" value="HTH_ARAC"/>
    <property type="match status" value="1"/>
</dbReference>
<comment type="caution">
    <text evidence="5">The sequence shown here is derived from an EMBL/GenBank/DDBJ whole genome shotgun (WGS) entry which is preliminary data.</text>
</comment>
<dbReference type="GO" id="GO:0043565">
    <property type="term" value="F:sequence-specific DNA binding"/>
    <property type="evidence" value="ECO:0007669"/>
    <property type="project" value="InterPro"/>
</dbReference>
<dbReference type="InterPro" id="IPR050204">
    <property type="entry name" value="AraC_XylS_family_regulators"/>
</dbReference>
<dbReference type="Pfam" id="PF12833">
    <property type="entry name" value="HTH_18"/>
    <property type="match status" value="1"/>
</dbReference>
<dbReference type="Gene3D" id="1.10.10.60">
    <property type="entry name" value="Homeodomain-like"/>
    <property type="match status" value="1"/>
</dbReference>
<dbReference type="EMBL" id="MSIF01000001">
    <property type="protein sequence ID" value="OLF14456.1"/>
    <property type="molecule type" value="Genomic_DNA"/>
</dbReference>
<keyword evidence="1" id="KW-0805">Transcription regulation</keyword>
<dbReference type="InterPro" id="IPR046532">
    <property type="entry name" value="DUF6597"/>
</dbReference>
<dbReference type="Pfam" id="PF20240">
    <property type="entry name" value="DUF6597"/>
    <property type="match status" value="1"/>
</dbReference>
<evidence type="ECO:0000256" key="3">
    <source>
        <dbReference type="ARBA" id="ARBA00023163"/>
    </source>
</evidence>
<dbReference type="PANTHER" id="PTHR46796">
    <property type="entry name" value="HTH-TYPE TRANSCRIPTIONAL ACTIVATOR RHAS-RELATED"/>
    <property type="match status" value="1"/>
</dbReference>
<keyword evidence="6" id="KW-1185">Reference proteome</keyword>
<gene>
    <name evidence="5" type="ORF">BLA60_00290</name>
</gene>
<evidence type="ECO:0000259" key="4">
    <source>
        <dbReference type="PROSITE" id="PS01124"/>
    </source>
</evidence>
<keyword evidence="2" id="KW-0238">DNA-binding</keyword>
<evidence type="ECO:0000313" key="6">
    <source>
        <dbReference type="Proteomes" id="UP000185696"/>
    </source>
</evidence>
<dbReference type="AlphaFoldDB" id="A0A7Z1B1M0"/>
<proteinExistence type="predicted"/>
<dbReference type="PANTHER" id="PTHR46796:SF15">
    <property type="entry name" value="BLL1074 PROTEIN"/>
    <property type="match status" value="1"/>
</dbReference>
<feature type="domain" description="HTH araC/xylS-type" evidence="4">
    <location>
        <begin position="140"/>
        <end position="221"/>
    </location>
</feature>
<keyword evidence="3" id="KW-0804">Transcription</keyword>
<dbReference type="Proteomes" id="UP000185696">
    <property type="component" value="Unassembled WGS sequence"/>
</dbReference>